<dbReference type="Pfam" id="PF18911">
    <property type="entry name" value="PKD_4"/>
    <property type="match status" value="1"/>
</dbReference>
<evidence type="ECO:0000313" key="2">
    <source>
        <dbReference type="EMBL" id="OAI13285.1"/>
    </source>
</evidence>
<dbReference type="Gene3D" id="2.60.40.10">
    <property type="entry name" value="Immunoglobulins"/>
    <property type="match status" value="1"/>
</dbReference>
<dbReference type="Proteomes" id="UP000077857">
    <property type="component" value="Unassembled WGS sequence"/>
</dbReference>
<feature type="domain" description="PKD" evidence="1">
    <location>
        <begin position="542"/>
        <end position="624"/>
    </location>
</feature>
<proteinExistence type="predicted"/>
<dbReference type="RefSeq" id="WP_064041473.1">
    <property type="nucleotide sequence ID" value="NZ_LUUJ01000101.1"/>
</dbReference>
<protein>
    <submittedName>
        <fullName evidence="2">PKD domain-containing protein</fullName>
    </submittedName>
</protein>
<dbReference type="PROSITE" id="PS50093">
    <property type="entry name" value="PKD"/>
    <property type="match status" value="1"/>
</dbReference>
<sequence length="743" mass="76893">MPLAASLIAANLLTAPLYFPSREAAEKTLVGYNYGLRLLDDGRYQAFVSGLNGSGQQSAIGTQAGDALARNSAGAEGTEATEMPFPKVTLKEKVNGQAAIEALGDQLPAVAEQYGMSAERLQSILRTDPSAWIDQSGHLLYIDSEHEQTVMPDNRITEVNRANAATAAGIDTFSATAAANVDPFTLHSKPGSNRTVYLDFNGYQASNSAWYSGTLTAKPYDTDANPSGFSTAEQNNIREIWQRVAEDYAPFDVDVTTQEPAADALRRTGSSDAVYGVRVAVTQSMPELCSQSCGGVSYINVFSYYSSSNPDYYNPVWVFFDKLGGGYPKYVADAVSHEVGHALNLTHDGTSTTSYYAGQGSGANGWAPIMGVGYYQPLTQWSKGEYPDANNPQDDIAVIAAAGAPQRADDFGNTTATAAPLSGTSSAVLQTGIIERRTDVDLFTFFTDGGSVQFSAASGSSSPNLDISLKLLNSQGNTLVSANPADALSATLTATLAAGQYFLQVDGTGYGDLSTGYSDYASVGQYQITGSYPKSSATTLAPSAILTALPTSGSVPLAVSFNGSGSVDQDGSIVAYDWNFGDGSANAASASVSHVYNAVGTYSATLTVTDNNGLKSSAMQTISVAQAPAAAIGIKVGSTKLTRRLLGKNKAQCVATIAVNDGTSGVAGATVYGSWSGSVKTNSGSTTLTGSTSATTATTGSATIASANLPANSSGTCAFTVSKVVKTGYSYDGSGQVSASFSW</sequence>
<reference evidence="2 3" key="1">
    <citation type="submission" date="2016-03" db="EMBL/GenBank/DDBJ databases">
        <authorList>
            <person name="Ploux O."/>
        </authorList>
    </citation>
    <scope>NUCLEOTIDE SEQUENCE [LARGE SCALE GENOMIC DNA]</scope>
    <source>
        <strain evidence="2 3">R-45378</strain>
    </source>
</reference>
<evidence type="ECO:0000313" key="3">
    <source>
        <dbReference type="Proteomes" id="UP000077857"/>
    </source>
</evidence>
<organism evidence="2 3">
    <name type="scientific">Methylomonas koyamae</name>
    <dbReference type="NCBI Taxonomy" id="702114"/>
    <lineage>
        <taxon>Bacteria</taxon>
        <taxon>Pseudomonadati</taxon>
        <taxon>Pseudomonadota</taxon>
        <taxon>Gammaproteobacteria</taxon>
        <taxon>Methylococcales</taxon>
        <taxon>Methylococcaceae</taxon>
        <taxon>Methylomonas</taxon>
    </lineage>
</organism>
<dbReference type="SUPFAM" id="SSF55486">
    <property type="entry name" value="Metalloproteases ('zincins'), catalytic domain"/>
    <property type="match status" value="1"/>
</dbReference>
<comment type="caution">
    <text evidence="2">The sequence shown here is derived from an EMBL/GenBank/DDBJ whole genome shotgun (WGS) entry which is preliminary data.</text>
</comment>
<dbReference type="InterPro" id="IPR000601">
    <property type="entry name" value="PKD_dom"/>
</dbReference>
<evidence type="ECO:0000259" key="1">
    <source>
        <dbReference type="PROSITE" id="PS50093"/>
    </source>
</evidence>
<dbReference type="CDD" id="cd00146">
    <property type="entry name" value="PKD"/>
    <property type="match status" value="1"/>
</dbReference>
<dbReference type="SUPFAM" id="SSF49299">
    <property type="entry name" value="PKD domain"/>
    <property type="match status" value="1"/>
</dbReference>
<accession>A0A177N610</accession>
<dbReference type="SMART" id="SM00089">
    <property type="entry name" value="PKD"/>
    <property type="match status" value="1"/>
</dbReference>
<dbReference type="Gene3D" id="2.60.120.380">
    <property type="match status" value="1"/>
</dbReference>
<dbReference type="InterPro" id="IPR035986">
    <property type="entry name" value="PKD_dom_sf"/>
</dbReference>
<dbReference type="EMBL" id="LUUJ01000101">
    <property type="protein sequence ID" value="OAI13285.1"/>
    <property type="molecule type" value="Genomic_DNA"/>
</dbReference>
<dbReference type="OrthoDB" id="220114at2"/>
<dbReference type="InterPro" id="IPR013783">
    <property type="entry name" value="Ig-like_fold"/>
</dbReference>
<name>A0A177N610_9GAMM</name>
<dbReference type="AlphaFoldDB" id="A0A177N610"/>
<gene>
    <name evidence="2" type="ORF">A1507_17050</name>
</gene>
<dbReference type="InterPro" id="IPR022409">
    <property type="entry name" value="PKD/Chitinase_dom"/>
</dbReference>